<organism evidence="2 3">
    <name type="scientific">Reichenbachiella agarivorans</name>
    <dbReference type="NCBI Taxonomy" id="2979464"/>
    <lineage>
        <taxon>Bacteria</taxon>
        <taxon>Pseudomonadati</taxon>
        <taxon>Bacteroidota</taxon>
        <taxon>Cytophagia</taxon>
        <taxon>Cytophagales</taxon>
        <taxon>Reichenbachiellaceae</taxon>
        <taxon>Reichenbachiella</taxon>
    </lineage>
</organism>
<gene>
    <name evidence="2" type="ORF">N6H18_05640</name>
</gene>
<reference evidence="2" key="1">
    <citation type="submission" date="2022-09" db="EMBL/GenBank/DDBJ databases">
        <title>Comparative genomics and taxonomic characterization of three novel marine species of genus Reichenbachiella exhibiting antioxidant and polysaccharide degradation activities.</title>
        <authorList>
            <person name="Muhammad N."/>
            <person name="Lee Y.-J."/>
            <person name="Ko J."/>
            <person name="Kim S.-G."/>
        </authorList>
    </citation>
    <scope>NUCLEOTIDE SEQUENCE</scope>
    <source>
        <strain evidence="2">BKB1-1</strain>
    </source>
</reference>
<evidence type="ECO:0000259" key="1">
    <source>
        <dbReference type="Pfam" id="PF04542"/>
    </source>
</evidence>
<dbReference type="Gene3D" id="1.10.1740.10">
    <property type="match status" value="1"/>
</dbReference>
<keyword evidence="3" id="KW-1185">Reference proteome</keyword>
<dbReference type="Gene3D" id="1.10.10.10">
    <property type="entry name" value="Winged helix-like DNA-binding domain superfamily/Winged helix DNA-binding domain"/>
    <property type="match status" value="1"/>
</dbReference>
<dbReference type="PANTHER" id="PTHR30173:SF36">
    <property type="entry name" value="ECF RNA POLYMERASE SIGMA FACTOR SIGJ"/>
    <property type="match status" value="1"/>
</dbReference>
<feature type="domain" description="RNA polymerase sigma-70 region 2" evidence="1">
    <location>
        <begin position="8"/>
        <end position="67"/>
    </location>
</feature>
<evidence type="ECO:0000313" key="3">
    <source>
        <dbReference type="Proteomes" id="UP001065174"/>
    </source>
</evidence>
<dbReference type="Proteomes" id="UP001065174">
    <property type="component" value="Chromosome"/>
</dbReference>
<accession>A0ABY6CVK8</accession>
<dbReference type="SUPFAM" id="SSF88946">
    <property type="entry name" value="Sigma2 domain of RNA polymerase sigma factors"/>
    <property type="match status" value="1"/>
</dbReference>
<dbReference type="SUPFAM" id="SSF88659">
    <property type="entry name" value="Sigma3 and sigma4 domains of RNA polymerase sigma factors"/>
    <property type="match status" value="1"/>
</dbReference>
<dbReference type="InterPro" id="IPR007627">
    <property type="entry name" value="RNA_pol_sigma70_r2"/>
</dbReference>
<dbReference type="InterPro" id="IPR013324">
    <property type="entry name" value="RNA_pol_sigma_r3/r4-like"/>
</dbReference>
<dbReference type="NCBIfam" id="TIGR02937">
    <property type="entry name" value="sigma70-ECF"/>
    <property type="match status" value="1"/>
</dbReference>
<evidence type="ECO:0000313" key="2">
    <source>
        <dbReference type="EMBL" id="UXP33433.1"/>
    </source>
</evidence>
<proteinExistence type="predicted"/>
<dbReference type="PANTHER" id="PTHR30173">
    <property type="entry name" value="SIGMA 19 FACTOR"/>
    <property type="match status" value="1"/>
</dbReference>
<dbReference type="InterPro" id="IPR014284">
    <property type="entry name" value="RNA_pol_sigma-70_dom"/>
</dbReference>
<dbReference type="InterPro" id="IPR052704">
    <property type="entry name" value="ECF_Sigma-70_Domain"/>
</dbReference>
<dbReference type="InterPro" id="IPR013325">
    <property type="entry name" value="RNA_pol_sigma_r2"/>
</dbReference>
<name>A0ABY6CVK8_9BACT</name>
<dbReference type="Pfam" id="PF04542">
    <property type="entry name" value="Sigma70_r2"/>
    <property type="match status" value="1"/>
</dbReference>
<dbReference type="EMBL" id="CP106679">
    <property type="protein sequence ID" value="UXP33433.1"/>
    <property type="molecule type" value="Genomic_DNA"/>
</dbReference>
<dbReference type="InterPro" id="IPR036388">
    <property type="entry name" value="WH-like_DNA-bd_sf"/>
</dbReference>
<dbReference type="RefSeq" id="WP_262310862.1">
    <property type="nucleotide sequence ID" value="NZ_CP106679.1"/>
</dbReference>
<protein>
    <submittedName>
        <fullName evidence="2">Sigma-70 family RNA polymerase sigma factor</fullName>
    </submittedName>
</protein>
<sequence length="200" mass="22700">MLHTEVISYRPFLIAVAFKMVGCRSTAEDLVQDTFLSWLKVDASKIQDVKSYLTRTVTNKCLNYLKSIKQKKEELIDQVSPSLTSLSISPDFSNLDLKCEVTHALSLVFKKLAPSERAVFVLKELFNFDYSDLTTILGKKADNCRQILSRAQSKLSDETERFSVDVDKLRRTVIDFKNATLGEFSGLIDNLKSDIYKKGL</sequence>